<comment type="caution">
    <text evidence="8">The sequence shown here is derived from an EMBL/GenBank/DDBJ whole genome shotgun (WGS) entry which is preliminary data.</text>
</comment>
<accession>A0A4V2MXY6</accession>
<dbReference type="InterPro" id="IPR011701">
    <property type="entry name" value="MFS"/>
</dbReference>
<feature type="region of interest" description="Disordered" evidence="5">
    <location>
        <begin position="530"/>
        <end position="551"/>
    </location>
</feature>
<feature type="transmembrane region" description="Helical" evidence="6">
    <location>
        <begin position="186"/>
        <end position="206"/>
    </location>
</feature>
<reference evidence="8 9" key="1">
    <citation type="submission" date="2018-11" db="EMBL/GenBank/DDBJ databases">
        <title>Genome assembly of Steccherinum ochraceum LE-BIN_3174, the white-rot fungus of the Steccherinaceae family (The Residual Polyporoid clade, Polyporales, Basidiomycota).</title>
        <authorList>
            <person name="Fedorova T.V."/>
            <person name="Glazunova O.A."/>
            <person name="Landesman E.O."/>
            <person name="Moiseenko K.V."/>
            <person name="Psurtseva N.V."/>
            <person name="Savinova O.S."/>
            <person name="Shakhova N.V."/>
            <person name="Tyazhelova T.V."/>
            <person name="Vasina D.V."/>
        </authorList>
    </citation>
    <scope>NUCLEOTIDE SEQUENCE [LARGE SCALE GENOMIC DNA]</scope>
    <source>
        <strain evidence="8 9">LE-BIN_3174</strain>
    </source>
</reference>
<feature type="transmembrane region" description="Helical" evidence="6">
    <location>
        <begin position="252"/>
        <end position="272"/>
    </location>
</feature>
<dbReference type="SUPFAM" id="SSF103473">
    <property type="entry name" value="MFS general substrate transporter"/>
    <property type="match status" value="1"/>
</dbReference>
<dbReference type="GO" id="GO:0005886">
    <property type="term" value="C:plasma membrane"/>
    <property type="evidence" value="ECO:0007669"/>
    <property type="project" value="TreeGrafter"/>
</dbReference>
<evidence type="ECO:0000256" key="4">
    <source>
        <dbReference type="ARBA" id="ARBA00023136"/>
    </source>
</evidence>
<dbReference type="OrthoDB" id="3437016at2759"/>
<comment type="subcellular location">
    <subcellularLocation>
        <location evidence="1">Membrane</location>
        <topology evidence="1">Multi-pass membrane protein</topology>
    </subcellularLocation>
</comment>
<feature type="transmembrane region" description="Helical" evidence="6">
    <location>
        <begin position="494"/>
        <end position="513"/>
    </location>
</feature>
<evidence type="ECO:0000256" key="2">
    <source>
        <dbReference type="ARBA" id="ARBA00022692"/>
    </source>
</evidence>
<dbReference type="InterPro" id="IPR036259">
    <property type="entry name" value="MFS_trans_sf"/>
</dbReference>
<evidence type="ECO:0000313" key="8">
    <source>
        <dbReference type="EMBL" id="TCD71947.1"/>
    </source>
</evidence>
<dbReference type="PROSITE" id="PS50850">
    <property type="entry name" value="MFS"/>
    <property type="match status" value="1"/>
</dbReference>
<dbReference type="PANTHER" id="PTHR23501">
    <property type="entry name" value="MAJOR FACILITATOR SUPERFAMILY"/>
    <property type="match status" value="1"/>
</dbReference>
<feature type="region of interest" description="Disordered" evidence="5">
    <location>
        <begin position="1"/>
        <end position="25"/>
    </location>
</feature>
<feature type="transmembrane region" description="Helical" evidence="6">
    <location>
        <begin position="67"/>
        <end position="86"/>
    </location>
</feature>
<protein>
    <recommendedName>
        <fullName evidence="7">Major facilitator superfamily (MFS) profile domain-containing protein</fullName>
    </recommendedName>
</protein>
<dbReference type="PRINTS" id="PR01036">
    <property type="entry name" value="TCRTETB"/>
</dbReference>
<feature type="transmembrane region" description="Helical" evidence="6">
    <location>
        <begin position="227"/>
        <end position="246"/>
    </location>
</feature>
<feature type="transmembrane region" description="Helical" evidence="6">
    <location>
        <begin position="29"/>
        <end position="55"/>
    </location>
</feature>
<feature type="transmembrane region" description="Helical" evidence="6">
    <location>
        <begin position="98"/>
        <end position="116"/>
    </location>
</feature>
<dbReference type="PANTHER" id="PTHR23501:SF102">
    <property type="entry name" value="DRUG TRANSPORTER, PUTATIVE (AFU_ORTHOLOGUE AFUA_3G08530)-RELATED"/>
    <property type="match status" value="1"/>
</dbReference>
<evidence type="ECO:0000259" key="7">
    <source>
        <dbReference type="PROSITE" id="PS50850"/>
    </source>
</evidence>
<feature type="domain" description="Major facilitator superfamily (MFS) profile" evidence="7">
    <location>
        <begin position="33"/>
        <end position="486"/>
    </location>
</feature>
<dbReference type="Gene3D" id="1.20.1720.10">
    <property type="entry name" value="Multidrug resistance protein D"/>
    <property type="match status" value="1"/>
</dbReference>
<dbReference type="Proteomes" id="UP000292702">
    <property type="component" value="Unassembled WGS sequence"/>
</dbReference>
<feature type="compositionally biased region" description="Basic and acidic residues" evidence="5">
    <location>
        <begin position="530"/>
        <end position="543"/>
    </location>
</feature>
<evidence type="ECO:0000256" key="1">
    <source>
        <dbReference type="ARBA" id="ARBA00004141"/>
    </source>
</evidence>
<evidence type="ECO:0000256" key="5">
    <source>
        <dbReference type="SAM" id="MobiDB-lite"/>
    </source>
</evidence>
<feature type="transmembrane region" description="Helical" evidence="6">
    <location>
        <begin position="128"/>
        <end position="148"/>
    </location>
</feature>
<organism evidence="8 9">
    <name type="scientific">Steccherinum ochraceum</name>
    <dbReference type="NCBI Taxonomy" id="92696"/>
    <lineage>
        <taxon>Eukaryota</taxon>
        <taxon>Fungi</taxon>
        <taxon>Dikarya</taxon>
        <taxon>Basidiomycota</taxon>
        <taxon>Agaricomycotina</taxon>
        <taxon>Agaricomycetes</taxon>
        <taxon>Polyporales</taxon>
        <taxon>Steccherinaceae</taxon>
        <taxon>Steccherinum</taxon>
    </lineage>
</organism>
<keyword evidence="4 6" id="KW-0472">Membrane</keyword>
<feature type="transmembrane region" description="Helical" evidence="6">
    <location>
        <begin position="361"/>
        <end position="377"/>
    </location>
</feature>
<dbReference type="EMBL" id="RWJN01000001">
    <property type="protein sequence ID" value="TCD71947.1"/>
    <property type="molecule type" value="Genomic_DNA"/>
</dbReference>
<sequence>MDPLTEDASSPDKSEAPARPSTSTKKGSAFWLSLVALLVTVLLSALDLSAVSIALPTITADLGGADNYVWVGSAYGLSSTAILPLSGCLANIFGRKPIILFFIAFFALGSALAGAAQNMNMLIAARTVQGVGGGGIISITGILISDLVPLAERGVYQGVFNLVWAAASGIGPPMGGALAQKASWRWLFYLNLPISAVSFALVVIFLKVRVPEGSVWEKLKRVDWIGNLIVVAGSALAITGLTFAGIKFPWNSAPVLAPLIIGLVLIGLFILYEAQVPREPTIPWRVVNNRTTLSAYVSTFAHGVGVISMIYYLPVYFQACKGFGPIHAGVVMLPTALVISPFAVVAGIAIKVLGKYRPNNVVGWVLIILGYGVLSLLKLDSSAGQWVGYQIILSVGLGLIYSSTVFPTLAPLPVENVASALAFLAFVRSFAQTWGITIASTILQNELKTKLPEDFTSLFPQGLEIAYAAIPVIGTLEEPLRTEVRVAFAQSLSIIWKTMIGFSGLGFISVLFMKEIKLVSHVDKRFALEQGDHESQDDPEKEATVVASPVQ</sequence>
<evidence type="ECO:0000313" key="9">
    <source>
        <dbReference type="Proteomes" id="UP000292702"/>
    </source>
</evidence>
<feature type="transmembrane region" description="Helical" evidence="6">
    <location>
        <begin position="389"/>
        <end position="409"/>
    </location>
</feature>
<dbReference type="Gene3D" id="1.20.1250.20">
    <property type="entry name" value="MFS general substrate transporter like domains"/>
    <property type="match status" value="1"/>
</dbReference>
<evidence type="ECO:0000256" key="3">
    <source>
        <dbReference type="ARBA" id="ARBA00022989"/>
    </source>
</evidence>
<feature type="transmembrane region" description="Helical" evidence="6">
    <location>
        <begin position="155"/>
        <end position="174"/>
    </location>
</feature>
<feature type="transmembrane region" description="Helical" evidence="6">
    <location>
        <begin position="293"/>
        <end position="314"/>
    </location>
</feature>
<keyword evidence="9" id="KW-1185">Reference proteome</keyword>
<dbReference type="STRING" id="92696.A0A4V2MXY6"/>
<proteinExistence type="predicted"/>
<keyword evidence="3 6" id="KW-1133">Transmembrane helix</keyword>
<feature type="transmembrane region" description="Helical" evidence="6">
    <location>
        <begin position="326"/>
        <end position="349"/>
    </location>
</feature>
<dbReference type="GO" id="GO:0022857">
    <property type="term" value="F:transmembrane transporter activity"/>
    <property type="evidence" value="ECO:0007669"/>
    <property type="project" value="InterPro"/>
</dbReference>
<dbReference type="Pfam" id="PF07690">
    <property type="entry name" value="MFS_1"/>
    <property type="match status" value="1"/>
</dbReference>
<dbReference type="AlphaFoldDB" id="A0A4V2MXY6"/>
<dbReference type="InterPro" id="IPR020846">
    <property type="entry name" value="MFS_dom"/>
</dbReference>
<gene>
    <name evidence="8" type="ORF">EIP91_000079</name>
</gene>
<keyword evidence="2 6" id="KW-0812">Transmembrane</keyword>
<name>A0A4V2MXY6_9APHY</name>
<evidence type="ECO:0000256" key="6">
    <source>
        <dbReference type="SAM" id="Phobius"/>
    </source>
</evidence>